<dbReference type="GO" id="GO:0006206">
    <property type="term" value="P:pyrimidine nucleobase metabolic process"/>
    <property type="evidence" value="ECO:0007669"/>
    <property type="project" value="InterPro"/>
</dbReference>
<dbReference type="Gene3D" id="1.20.970.10">
    <property type="entry name" value="Transferase, Pyrimidine Nucleoside Phosphorylase, Chain C"/>
    <property type="match status" value="1"/>
</dbReference>
<protein>
    <recommendedName>
        <fullName evidence="6">Pyrimidine-nucleoside phosphorylase</fullName>
        <ecNumber evidence="5">2.4.2.2</ecNumber>
    </recommendedName>
</protein>
<comment type="catalytic activity">
    <reaction evidence="9">
        <text>uridine + phosphate = alpha-D-ribose 1-phosphate + uracil</text>
        <dbReference type="Rhea" id="RHEA:24388"/>
        <dbReference type="ChEBI" id="CHEBI:16704"/>
        <dbReference type="ChEBI" id="CHEBI:17568"/>
        <dbReference type="ChEBI" id="CHEBI:43474"/>
        <dbReference type="ChEBI" id="CHEBI:57720"/>
        <dbReference type="EC" id="2.4.2.2"/>
    </reaction>
</comment>
<evidence type="ECO:0000313" key="12">
    <source>
        <dbReference type="EMBL" id="MBB2183058.1"/>
    </source>
</evidence>
<sequence>MKMYDLINKKKKKETLTKEEIEFMVQGFTNGTIPDYQMSAFLMAVCLNGMNQEETAALTVAMANSGDILDLSQIHGVKVDKHSTGGVGDKTSLVLSPMIAALGVPVAKMSGRGLGHTGGTIDKLESFPGFSTTISTEQFIQNVNKVKMAIVGQTANLAPADKKIYALRDVTATVDNLSLIASSIMSKKIASGSDVIVLDVKTGSGAFMKSYEDSLALAKEMVQIGTIAGRQTFAVITDMNQPLGKNVGNTLEVIEAIETLKGNGPEDLLKVSITLASYMLIGAGIAKDVEEATEKLYQTIENRSALDKFAEFISAQGGDSKAVYDTGILPKASIEEEVGAPVSGFITNIHTDEVGMTSLILGGGRETKDSIIDLSVGIRLHKKLGDYVNQGDSLATLYANDSSKLQEAKQRFLQAYVIGSEKPVTPPYVYAVVTKDGVLQV</sequence>
<dbReference type="InterPro" id="IPR035902">
    <property type="entry name" value="Nuc_phospho_transferase"/>
</dbReference>
<comment type="function">
    <text evidence="2">Catalyzes phosphorolysis of the pyrimidine nucleosides uridine, thymidine and 2'-deoxyuridine with the formation of the corresponding pyrimidine base and ribose-1-phosphate.</text>
</comment>
<dbReference type="PANTHER" id="PTHR10515:SF0">
    <property type="entry name" value="THYMIDINE PHOSPHORYLASE"/>
    <property type="match status" value="1"/>
</dbReference>
<dbReference type="GO" id="GO:0004645">
    <property type="term" value="F:1,4-alpha-oligoglucan phosphorylase activity"/>
    <property type="evidence" value="ECO:0007669"/>
    <property type="project" value="InterPro"/>
</dbReference>
<dbReference type="InterPro" id="IPR036566">
    <property type="entry name" value="PYNP-like_C_sf"/>
</dbReference>
<dbReference type="RefSeq" id="WP_228352741.1">
    <property type="nucleotide sequence ID" value="NZ_JACEGA010000001.1"/>
</dbReference>
<dbReference type="PIRSF" id="PIRSF000478">
    <property type="entry name" value="TP_PyNP"/>
    <property type="match status" value="1"/>
</dbReference>
<dbReference type="Pfam" id="PF02885">
    <property type="entry name" value="Glycos_trans_3N"/>
    <property type="match status" value="1"/>
</dbReference>
<dbReference type="SUPFAM" id="SSF54680">
    <property type="entry name" value="Pyrimidine nucleoside phosphorylase C-terminal domain"/>
    <property type="match status" value="1"/>
</dbReference>
<evidence type="ECO:0000256" key="6">
    <source>
        <dbReference type="ARBA" id="ARBA00014680"/>
    </source>
</evidence>
<feature type="domain" description="Pyrimidine nucleoside phosphorylase C-terminal" evidence="11">
    <location>
        <begin position="345"/>
        <end position="419"/>
    </location>
</feature>
<dbReference type="InterPro" id="IPR017459">
    <property type="entry name" value="Glycosyl_Trfase_fam3_N_dom"/>
</dbReference>
<dbReference type="InterPro" id="IPR018090">
    <property type="entry name" value="Pyrmidine_PPas_bac/euk"/>
</dbReference>
<dbReference type="GO" id="GO:0009032">
    <property type="term" value="F:thymidine phosphorylase activity"/>
    <property type="evidence" value="ECO:0007669"/>
    <property type="project" value="TreeGrafter"/>
</dbReference>
<dbReference type="InterPro" id="IPR036320">
    <property type="entry name" value="Glycosyl_Trfase_fam3_N_dom_sf"/>
</dbReference>
<dbReference type="Gene3D" id="3.40.1030.10">
    <property type="entry name" value="Nucleoside phosphorylase/phosphoribosyltransferase catalytic domain"/>
    <property type="match status" value="1"/>
</dbReference>
<dbReference type="Gene3D" id="3.90.1170.30">
    <property type="entry name" value="Pyrimidine nucleoside phosphorylase-like, C-terminal domain"/>
    <property type="match status" value="1"/>
</dbReference>
<evidence type="ECO:0000256" key="4">
    <source>
        <dbReference type="ARBA" id="ARBA00011738"/>
    </source>
</evidence>
<evidence type="ECO:0000256" key="7">
    <source>
        <dbReference type="ARBA" id="ARBA00022676"/>
    </source>
</evidence>
<keyword evidence="7 12" id="KW-0328">Glycosyltransferase</keyword>
<dbReference type="InterPro" id="IPR017872">
    <property type="entry name" value="Pyrmidine_PPase_CS"/>
</dbReference>
<organism evidence="12 13">
    <name type="scientific">Variimorphobacter saccharofermentans</name>
    <dbReference type="NCBI Taxonomy" id="2755051"/>
    <lineage>
        <taxon>Bacteria</taxon>
        <taxon>Bacillati</taxon>
        <taxon>Bacillota</taxon>
        <taxon>Clostridia</taxon>
        <taxon>Lachnospirales</taxon>
        <taxon>Lachnospiraceae</taxon>
        <taxon>Variimorphobacter</taxon>
    </lineage>
</organism>
<comment type="subunit">
    <text evidence="4">Homodimer.</text>
</comment>
<keyword evidence="8 12" id="KW-0808">Transferase</keyword>
<comment type="catalytic activity">
    <reaction evidence="1">
        <text>2'-deoxyuridine + phosphate = 2-deoxy-alpha-D-ribose 1-phosphate + uracil</text>
        <dbReference type="Rhea" id="RHEA:22824"/>
        <dbReference type="ChEBI" id="CHEBI:16450"/>
        <dbReference type="ChEBI" id="CHEBI:17568"/>
        <dbReference type="ChEBI" id="CHEBI:43474"/>
        <dbReference type="ChEBI" id="CHEBI:57259"/>
        <dbReference type="EC" id="2.4.2.2"/>
    </reaction>
</comment>
<dbReference type="NCBIfam" id="TIGR02644">
    <property type="entry name" value="Y_phosphoryl"/>
    <property type="match status" value="1"/>
</dbReference>
<dbReference type="EC" id="2.4.2.2" evidence="5"/>
<dbReference type="Proteomes" id="UP000574276">
    <property type="component" value="Unassembled WGS sequence"/>
</dbReference>
<evidence type="ECO:0000313" key="13">
    <source>
        <dbReference type="Proteomes" id="UP000574276"/>
    </source>
</evidence>
<reference evidence="12 13" key="1">
    <citation type="submission" date="2020-07" db="EMBL/GenBank/DDBJ databases">
        <title>Characterization and genome sequencing of isolate MD1, a novel member within the family Lachnospiraceae.</title>
        <authorList>
            <person name="Rettenmaier R."/>
            <person name="Di Bello L."/>
            <person name="Zinser C."/>
            <person name="Scheitz K."/>
            <person name="Liebl W."/>
            <person name="Zverlov V."/>
        </authorList>
    </citation>
    <scope>NUCLEOTIDE SEQUENCE [LARGE SCALE GENOMIC DNA]</scope>
    <source>
        <strain evidence="12 13">MD1</strain>
    </source>
</reference>
<evidence type="ECO:0000256" key="2">
    <source>
        <dbReference type="ARBA" id="ARBA00003877"/>
    </source>
</evidence>
<evidence type="ECO:0000256" key="3">
    <source>
        <dbReference type="ARBA" id="ARBA00006915"/>
    </source>
</evidence>
<dbReference type="NCBIfam" id="NF004490">
    <property type="entry name" value="PRK05820.1"/>
    <property type="match status" value="1"/>
</dbReference>
<dbReference type="PANTHER" id="PTHR10515">
    <property type="entry name" value="THYMIDINE PHOSPHORYLASE"/>
    <property type="match status" value="1"/>
</dbReference>
<dbReference type="FunFam" id="3.40.1030.10:FF:000003">
    <property type="entry name" value="Pyrimidine-nucleoside phosphorylase"/>
    <property type="match status" value="1"/>
</dbReference>
<dbReference type="NCBIfam" id="NF004747">
    <property type="entry name" value="PRK06078.1"/>
    <property type="match status" value="1"/>
</dbReference>
<dbReference type="AlphaFoldDB" id="A0A839K0V2"/>
<keyword evidence="13" id="KW-1185">Reference proteome</keyword>
<dbReference type="SUPFAM" id="SSF52418">
    <property type="entry name" value="Nucleoside phosphorylase/phosphoribosyltransferase catalytic domain"/>
    <property type="match status" value="1"/>
</dbReference>
<evidence type="ECO:0000256" key="9">
    <source>
        <dbReference type="ARBA" id="ARBA00048453"/>
    </source>
</evidence>
<proteinExistence type="inferred from homology"/>
<evidence type="ECO:0000256" key="10">
    <source>
        <dbReference type="ARBA" id="ARBA00048525"/>
    </source>
</evidence>
<dbReference type="InterPro" id="IPR000312">
    <property type="entry name" value="Glycosyl_Trfase_fam3"/>
</dbReference>
<evidence type="ECO:0000256" key="8">
    <source>
        <dbReference type="ARBA" id="ARBA00022679"/>
    </source>
</evidence>
<evidence type="ECO:0000256" key="1">
    <source>
        <dbReference type="ARBA" id="ARBA00001066"/>
    </source>
</evidence>
<dbReference type="Pfam" id="PF00591">
    <property type="entry name" value="Glycos_transf_3"/>
    <property type="match status" value="1"/>
</dbReference>
<dbReference type="PROSITE" id="PS00647">
    <property type="entry name" value="THYMID_PHOSPHORYLASE"/>
    <property type="match status" value="1"/>
</dbReference>
<comment type="caution">
    <text evidence="12">The sequence shown here is derived from an EMBL/GenBank/DDBJ whole genome shotgun (WGS) entry which is preliminary data.</text>
</comment>
<evidence type="ECO:0000259" key="11">
    <source>
        <dbReference type="SMART" id="SM00941"/>
    </source>
</evidence>
<name>A0A839K0V2_9FIRM</name>
<dbReference type="EMBL" id="JACEGA010000001">
    <property type="protein sequence ID" value="MBB2183058.1"/>
    <property type="molecule type" value="Genomic_DNA"/>
</dbReference>
<dbReference type="SUPFAM" id="SSF47648">
    <property type="entry name" value="Nucleoside phosphorylase/phosphoribosyltransferase N-terminal domain"/>
    <property type="match status" value="1"/>
</dbReference>
<gene>
    <name evidence="12" type="ORF">H0486_09220</name>
</gene>
<dbReference type="GO" id="GO:0006213">
    <property type="term" value="P:pyrimidine nucleoside metabolic process"/>
    <property type="evidence" value="ECO:0007669"/>
    <property type="project" value="InterPro"/>
</dbReference>
<dbReference type="InterPro" id="IPR013102">
    <property type="entry name" value="PYNP_C"/>
</dbReference>
<comment type="similarity">
    <text evidence="3">Belongs to the thymidine/pyrimidine-nucleoside phosphorylase family.</text>
</comment>
<dbReference type="Pfam" id="PF07831">
    <property type="entry name" value="PYNP_C"/>
    <property type="match status" value="1"/>
</dbReference>
<dbReference type="GO" id="GO:0005829">
    <property type="term" value="C:cytosol"/>
    <property type="evidence" value="ECO:0007669"/>
    <property type="project" value="TreeGrafter"/>
</dbReference>
<dbReference type="InterPro" id="IPR000053">
    <property type="entry name" value="Thymidine/pyrmidine_PPase"/>
</dbReference>
<accession>A0A839K0V2</accession>
<dbReference type="SMART" id="SM00941">
    <property type="entry name" value="PYNP_C"/>
    <property type="match status" value="1"/>
</dbReference>
<comment type="catalytic activity">
    <reaction evidence="10">
        <text>thymidine + phosphate = 2-deoxy-alpha-D-ribose 1-phosphate + thymine</text>
        <dbReference type="Rhea" id="RHEA:16037"/>
        <dbReference type="ChEBI" id="CHEBI:17748"/>
        <dbReference type="ChEBI" id="CHEBI:17821"/>
        <dbReference type="ChEBI" id="CHEBI:43474"/>
        <dbReference type="ChEBI" id="CHEBI:57259"/>
        <dbReference type="EC" id="2.4.2.2"/>
    </reaction>
</comment>
<evidence type="ECO:0000256" key="5">
    <source>
        <dbReference type="ARBA" id="ARBA00011889"/>
    </source>
</evidence>